<evidence type="ECO:0000259" key="2">
    <source>
        <dbReference type="Pfam" id="PF04685"/>
    </source>
</evidence>
<dbReference type="GO" id="GO:0008422">
    <property type="term" value="F:beta-glucosidase activity"/>
    <property type="evidence" value="ECO:0007669"/>
    <property type="project" value="TreeGrafter"/>
</dbReference>
<dbReference type="GO" id="GO:0016020">
    <property type="term" value="C:membrane"/>
    <property type="evidence" value="ECO:0007669"/>
    <property type="project" value="InterPro"/>
</dbReference>
<dbReference type="eggNOG" id="KOG2119">
    <property type="taxonomic scope" value="Eukaryota"/>
</dbReference>
<sequence length="847" mass="97474">MSQEHRDRMLEGIGWKARGDRVPDNPNPRPFFPRLKHSIKLIPLFVRVALHTFVEWWNGREAFIDIFNVFRHFVYTGVPLGGIGSGSIGTDFRGGFNRFSIIPGIKEQTDTQKCNQFIASVHSKKTFELIYQSILSCADFPSTVLPKWDTTIPAEDVRYRGLFPRAWQEFRLGNTGITVVVEHLSPVIPGDYSDSSLPLANFDFHVFNDSPEEVEVSITLSFRNGTGNRKWNDEQLCQSHKVQKDTMVVRTLSHSVKGMPVTYAIGTEEKNGAKVTTCLFDPNGTGGRLWSDLEAYGHLSSYDNLPPKPKELGIAVCSSFFVPPDGSHTTQFALSWYMPQVHFGTAERFYNRRYCRFFNGPDPDEVAAAICRHGLQNIHKWQEAIEKWQNPIITDEKLPEWYRSAIFNELYYIVDGSTVWFEYDPDWKTEENLISEQTEKQFKEYGRFGYMESWEYFMLNTYDVHFYSSWAILKNWPEIEMSMQLDFADQVDRIDRGTATSLADGNQMVIKSYDRIPHDMGHPSELTFVHGRLTSHSNDTPCIQEQRLSVADPWLHTNAYILHDTGMWKDLNLKFVISCYRDWKMVGKGKEDSEELLEFFLGKCTKIVEDALESWDKDKDGMIENDGFADQTYDVWKMTGTSAYCGSLWLAALTCYIKMLKHAGTPTEFYEEKLEMAYEAYTTKLWNGKFFKFDESVDNSKIVMADQLCGFWALSAMDEPVQLSEEKIKSSLETIFKYNVQMYDGGRCGAVNGYLTSEKVDGSSIQSEEVWAGITYALSAMMIEKKMDEMAFKTSEGLFDSIWNRFPLQYQTPEAITCDGMYRALGYMRPLSIWAMQHALEKRTTKK</sequence>
<dbReference type="Pfam" id="PF04685">
    <property type="entry name" value="DUF608"/>
    <property type="match status" value="1"/>
</dbReference>
<feature type="domain" description="Glycosyl-hydrolase family 116 N-terminal" evidence="3">
    <location>
        <begin position="77"/>
        <end position="381"/>
    </location>
</feature>
<evidence type="ECO:0000313" key="5">
    <source>
        <dbReference type="WBParaSite" id="Csp11.Scaffold629.g8562.t1"/>
    </source>
</evidence>
<keyword evidence="1" id="KW-0472">Membrane</keyword>
<dbReference type="AlphaFoldDB" id="A0A1I7UEP3"/>
<comment type="similarity">
    <text evidence="1">Belongs to the non-lysosomal glucosylceramidase family.</text>
</comment>
<dbReference type="PIRSF" id="PIRSF028944">
    <property type="entry name" value="Beta_gluc_GBA2"/>
    <property type="match status" value="1"/>
</dbReference>
<dbReference type="STRING" id="1561998.A0A1I7UEP3"/>
<dbReference type="PANTHER" id="PTHR12654">
    <property type="entry name" value="BILE ACID BETA-GLUCOSIDASE-RELATED"/>
    <property type="match status" value="1"/>
</dbReference>
<dbReference type="InterPro" id="IPR008928">
    <property type="entry name" value="6-hairpin_glycosidase_sf"/>
</dbReference>
<dbReference type="InterPro" id="IPR052566">
    <property type="entry name" value="Non-lysos_glucosylceramidase"/>
</dbReference>
<dbReference type="InterPro" id="IPR012341">
    <property type="entry name" value="6hp_glycosidase-like_sf"/>
</dbReference>
<dbReference type="InterPro" id="IPR006775">
    <property type="entry name" value="GH116_catalytic"/>
</dbReference>
<dbReference type="GO" id="GO:0004348">
    <property type="term" value="F:glucosylceramidase activity"/>
    <property type="evidence" value="ECO:0007669"/>
    <property type="project" value="UniProtKB-EC"/>
</dbReference>
<evidence type="ECO:0000256" key="1">
    <source>
        <dbReference type="PIRNR" id="PIRNR028944"/>
    </source>
</evidence>
<dbReference type="InterPro" id="IPR024462">
    <property type="entry name" value="GH116_N"/>
</dbReference>
<organism evidence="4 5">
    <name type="scientific">Caenorhabditis tropicalis</name>
    <dbReference type="NCBI Taxonomy" id="1561998"/>
    <lineage>
        <taxon>Eukaryota</taxon>
        <taxon>Metazoa</taxon>
        <taxon>Ecdysozoa</taxon>
        <taxon>Nematoda</taxon>
        <taxon>Chromadorea</taxon>
        <taxon>Rhabditida</taxon>
        <taxon>Rhabditina</taxon>
        <taxon>Rhabditomorpha</taxon>
        <taxon>Rhabditoidea</taxon>
        <taxon>Rhabditidae</taxon>
        <taxon>Peloderinae</taxon>
        <taxon>Caenorhabditis</taxon>
    </lineage>
</organism>
<dbReference type="Proteomes" id="UP000095282">
    <property type="component" value="Unplaced"/>
</dbReference>
<keyword evidence="4" id="KW-1185">Reference proteome</keyword>
<dbReference type="Gene3D" id="1.50.10.10">
    <property type="match status" value="1"/>
</dbReference>
<dbReference type="SUPFAM" id="SSF48208">
    <property type="entry name" value="Six-hairpin glycosidases"/>
    <property type="match status" value="1"/>
</dbReference>
<name>A0A1I7UEP3_9PELO</name>
<evidence type="ECO:0000259" key="3">
    <source>
        <dbReference type="Pfam" id="PF12215"/>
    </source>
</evidence>
<protein>
    <recommendedName>
        <fullName evidence="1">Non-lysosomal glucosylceramidase</fullName>
        <shortName evidence="1">NLGase</shortName>
        <ecNumber evidence="1">3.2.1.45</ecNumber>
    </recommendedName>
</protein>
<comment type="catalytic activity">
    <reaction evidence="1">
        <text>a beta-D-glucosyl-(1&lt;-&gt;1')-N-acylsphing-4-enine + H2O = an N-acylsphing-4-enine + D-glucose</text>
        <dbReference type="Rhea" id="RHEA:13269"/>
        <dbReference type="ChEBI" id="CHEBI:4167"/>
        <dbReference type="ChEBI" id="CHEBI:15377"/>
        <dbReference type="ChEBI" id="CHEBI:22801"/>
        <dbReference type="ChEBI" id="CHEBI:52639"/>
        <dbReference type="EC" id="3.2.1.45"/>
    </reaction>
</comment>
<dbReference type="GO" id="GO:0005975">
    <property type="term" value="P:carbohydrate metabolic process"/>
    <property type="evidence" value="ECO:0007669"/>
    <property type="project" value="InterPro"/>
</dbReference>
<reference evidence="5" key="1">
    <citation type="submission" date="2016-11" db="UniProtKB">
        <authorList>
            <consortium name="WormBaseParasite"/>
        </authorList>
    </citation>
    <scope>IDENTIFICATION</scope>
</reference>
<comment type="function">
    <text evidence="1">Non-lysosomal glucosylceramidase that catalyzes the hydrolysis of glucosylceramide (GlcCer) to free glucose and ceramide.</text>
</comment>
<proteinExistence type="inferred from homology"/>
<evidence type="ECO:0000313" key="4">
    <source>
        <dbReference type="Proteomes" id="UP000095282"/>
    </source>
</evidence>
<dbReference type="EC" id="3.2.1.45" evidence="1"/>
<feature type="domain" description="Glycosyl-hydrolase family 116 catalytic region" evidence="2">
    <location>
        <begin position="446"/>
        <end position="836"/>
    </location>
</feature>
<dbReference type="GO" id="GO:0006680">
    <property type="term" value="P:glucosylceramide catabolic process"/>
    <property type="evidence" value="ECO:0007669"/>
    <property type="project" value="InterPro"/>
</dbReference>
<accession>A0A1I7UEP3</accession>
<keyword evidence="1" id="KW-0326">Glycosidase</keyword>
<dbReference type="Pfam" id="PF12215">
    <property type="entry name" value="Glyco_hydr_116N"/>
    <property type="match status" value="1"/>
</dbReference>
<keyword evidence="1" id="KW-0378">Hydrolase</keyword>
<dbReference type="PANTHER" id="PTHR12654:SF0">
    <property type="entry name" value="NON-LYSOSOMAL GLUCOSYLCERAMIDASE"/>
    <property type="match status" value="1"/>
</dbReference>
<dbReference type="InterPro" id="IPR014551">
    <property type="entry name" value="B_Glucosidase_GBA2-typ"/>
</dbReference>
<dbReference type="WBParaSite" id="Csp11.Scaffold629.g8562.t1">
    <property type="protein sequence ID" value="Csp11.Scaffold629.g8562.t1"/>
    <property type="gene ID" value="Csp11.Scaffold629.g8562"/>
</dbReference>
<keyword evidence="1" id="KW-0443">Lipid metabolism</keyword>